<reference evidence="3 4" key="1">
    <citation type="journal article" date="2019" name="Int. J. Syst. Evol. Microbiol.">
        <title>The Global Catalogue of Microorganisms (GCM) 10K type strain sequencing project: providing services to taxonomists for standard genome sequencing and annotation.</title>
        <authorList>
            <consortium name="The Broad Institute Genomics Platform"/>
            <consortium name="The Broad Institute Genome Sequencing Center for Infectious Disease"/>
            <person name="Wu L."/>
            <person name="Ma J."/>
        </authorList>
    </citation>
    <scope>NUCLEOTIDE SEQUENCE [LARGE SCALE GENOMIC DNA]</scope>
    <source>
        <strain evidence="3 4">JCM 16231</strain>
    </source>
</reference>
<gene>
    <name evidence="3" type="ORF">GCM10009433_03060</name>
</gene>
<name>A0ABN1K1J3_9FLAO</name>
<keyword evidence="1" id="KW-1133">Transmembrane helix</keyword>
<feature type="chain" id="PRO_5045311851" description="PEP-CTERM protein-sorting domain-containing protein" evidence="2">
    <location>
        <begin position="27"/>
        <end position="68"/>
    </location>
</feature>
<comment type="caution">
    <text evidence="3">The sequence shown here is derived from an EMBL/GenBank/DDBJ whole genome shotgun (WGS) entry which is preliminary data.</text>
</comment>
<evidence type="ECO:0000313" key="3">
    <source>
        <dbReference type="EMBL" id="GAA0752196.1"/>
    </source>
</evidence>
<dbReference type="RefSeq" id="WP_224455248.1">
    <property type="nucleotide sequence ID" value="NZ_BAAAGG010000002.1"/>
</dbReference>
<evidence type="ECO:0000256" key="2">
    <source>
        <dbReference type="SAM" id="SignalP"/>
    </source>
</evidence>
<evidence type="ECO:0000256" key="1">
    <source>
        <dbReference type="SAM" id="Phobius"/>
    </source>
</evidence>
<keyword evidence="1" id="KW-0472">Membrane</keyword>
<protein>
    <recommendedName>
        <fullName evidence="5">PEP-CTERM protein-sorting domain-containing protein</fullName>
    </recommendedName>
</protein>
<feature type="signal peptide" evidence="2">
    <location>
        <begin position="1"/>
        <end position="26"/>
    </location>
</feature>
<keyword evidence="4" id="KW-1185">Reference proteome</keyword>
<dbReference type="Proteomes" id="UP001500185">
    <property type="component" value="Unassembled WGS sequence"/>
</dbReference>
<organism evidence="3 4">
    <name type="scientific">Psychroflexus lacisalsi</name>
    <dbReference type="NCBI Taxonomy" id="503928"/>
    <lineage>
        <taxon>Bacteria</taxon>
        <taxon>Pseudomonadati</taxon>
        <taxon>Bacteroidota</taxon>
        <taxon>Flavobacteriia</taxon>
        <taxon>Flavobacteriales</taxon>
        <taxon>Flavobacteriaceae</taxon>
        <taxon>Psychroflexus</taxon>
    </lineage>
</organism>
<keyword evidence="1" id="KW-0812">Transmembrane</keyword>
<evidence type="ECO:0008006" key="5">
    <source>
        <dbReference type="Google" id="ProtNLM"/>
    </source>
</evidence>
<keyword evidence="2" id="KW-0732">Signal</keyword>
<feature type="transmembrane region" description="Helical" evidence="1">
    <location>
        <begin position="42"/>
        <end position="61"/>
    </location>
</feature>
<evidence type="ECO:0000313" key="4">
    <source>
        <dbReference type="Proteomes" id="UP001500185"/>
    </source>
</evidence>
<proteinExistence type="predicted"/>
<accession>A0ABN1K1J3</accession>
<sequence length="68" mass="7180">MKINKSQYLALVLVIAFILISATSYAQFGDIGFPDDVDDEPAAPISGLIALGLAVGGCLGIRQTRKQD</sequence>
<dbReference type="EMBL" id="BAAAGG010000002">
    <property type="protein sequence ID" value="GAA0752196.1"/>
    <property type="molecule type" value="Genomic_DNA"/>
</dbReference>